<dbReference type="Pfam" id="PF00482">
    <property type="entry name" value="T2SSF"/>
    <property type="match status" value="2"/>
</dbReference>
<dbReference type="GO" id="GO:0005886">
    <property type="term" value="C:plasma membrane"/>
    <property type="evidence" value="ECO:0007669"/>
    <property type="project" value="UniProtKB-SubCell"/>
</dbReference>
<dbReference type="InterPro" id="IPR003004">
    <property type="entry name" value="GspF/PilC"/>
</dbReference>
<comment type="caution">
    <text evidence="14">The sequence shown here is derived from an EMBL/GenBank/DDBJ whole genome shotgun (WGS) entry which is preliminary data.</text>
</comment>
<dbReference type="PRINTS" id="PR00812">
    <property type="entry name" value="BCTERIALGSPF"/>
</dbReference>
<evidence type="ECO:0000259" key="13">
    <source>
        <dbReference type="Pfam" id="PF00482"/>
    </source>
</evidence>
<keyword evidence="9 12" id="KW-0472">Membrane</keyword>
<evidence type="ECO:0000256" key="5">
    <source>
        <dbReference type="ARBA" id="ARBA00022475"/>
    </source>
</evidence>
<dbReference type="Proteomes" id="UP000237819">
    <property type="component" value="Unassembled WGS sequence"/>
</dbReference>
<dbReference type="PANTHER" id="PTHR30012:SF0">
    <property type="entry name" value="TYPE II SECRETION SYSTEM PROTEIN F-RELATED"/>
    <property type="match status" value="1"/>
</dbReference>
<gene>
    <name evidence="14" type="ORF">C5Y93_18315</name>
</gene>
<keyword evidence="6" id="KW-0997">Cell inner membrane</keyword>
<evidence type="ECO:0000256" key="8">
    <source>
        <dbReference type="ARBA" id="ARBA00022989"/>
    </source>
</evidence>
<dbReference type="InterPro" id="IPR042094">
    <property type="entry name" value="T2SS_GspF_sf"/>
</dbReference>
<dbReference type="PANTHER" id="PTHR30012">
    <property type="entry name" value="GENERAL SECRETION PATHWAY PROTEIN"/>
    <property type="match status" value="1"/>
</dbReference>
<evidence type="ECO:0000313" key="15">
    <source>
        <dbReference type="Proteomes" id="UP000237819"/>
    </source>
</evidence>
<comment type="subcellular location">
    <subcellularLocation>
        <location evidence="2">Cell inner membrane</location>
        <topology evidence="2">Multi-pass membrane protein</topology>
    </subcellularLocation>
    <subcellularLocation>
        <location evidence="11">Cell membrane</location>
        <topology evidence="11">Multi-pass membrane protein</topology>
    </subcellularLocation>
</comment>
<organism evidence="14 15">
    <name type="scientific">Blastopirellula marina</name>
    <dbReference type="NCBI Taxonomy" id="124"/>
    <lineage>
        <taxon>Bacteria</taxon>
        <taxon>Pseudomonadati</taxon>
        <taxon>Planctomycetota</taxon>
        <taxon>Planctomycetia</taxon>
        <taxon>Pirellulales</taxon>
        <taxon>Pirellulaceae</taxon>
        <taxon>Blastopirellula</taxon>
    </lineage>
</organism>
<keyword evidence="4 11" id="KW-0813">Transport</keyword>
<evidence type="ECO:0000256" key="2">
    <source>
        <dbReference type="ARBA" id="ARBA00004429"/>
    </source>
</evidence>
<proteinExistence type="inferred from homology"/>
<reference evidence="14 15" key="1">
    <citation type="submission" date="2018-02" db="EMBL/GenBank/DDBJ databases">
        <title>Comparative genomes isolates from brazilian mangrove.</title>
        <authorList>
            <person name="Araujo J.E."/>
            <person name="Taketani R.G."/>
            <person name="Silva M.C.P."/>
            <person name="Loureco M.V."/>
            <person name="Andreote F.D."/>
        </authorList>
    </citation>
    <scope>NUCLEOTIDE SEQUENCE [LARGE SCALE GENOMIC DNA]</scope>
    <source>
        <strain evidence="14 15">Nap-Phe MGV</strain>
    </source>
</reference>
<evidence type="ECO:0000256" key="3">
    <source>
        <dbReference type="ARBA" id="ARBA00005745"/>
    </source>
</evidence>
<keyword evidence="7 11" id="KW-0812">Transmembrane</keyword>
<dbReference type="InterPro" id="IPR001992">
    <property type="entry name" value="T2SS_GspF/T4SS_PilC_CS"/>
</dbReference>
<evidence type="ECO:0000256" key="6">
    <source>
        <dbReference type="ARBA" id="ARBA00022519"/>
    </source>
</evidence>
<dbReference type="PROSITE" id="PS00874">
    <property type="entry name" value="T2SP_F"/>
    <property type="match status" value="1"/>
</dbReference>
<protein>
    <recommendedName>
        <fullName evidence="10">General secretion pathway protein F</fullName>
    </recommendedName>
</protein>
<name>A0A2S8GJU2_9BACT</name>
<feature type="transmembrane region" description="Helical" evidence="12">
    <location>
        <begin position="370"/>
        <end position="391"/>
    </location>
</feature>
<dbReference type="AlphaFoldDB" id="A0A2S8GJU2"/>
<dbReference type="FunFam" id="1.20.81.30:FF:000001">
    <property type="entry name" value="Type II secretion system protein F"/>
    <property type="match status" value="2"/>
</dbReference>
<evidence type="ECO:0000256" key="11">
    <source>
        <dbReference type="RuleBase" id="RU003923"/>
    </source>
</evidence>
<evidence type="ECO:0000256" key="9">
    <source>
        <dbReference type="ARBA" id="ARBA00023136"/>
    </source>
</evidence>
<dbReference type="OrthoDB" id="9805682at2"/>
<keyword evidence="8 12" id="KW-1133">Transmembrane helix</keyword>
<keyword evidence="5" id="KW-1003">Cell membrane</keyword>
<feature type="transmembrane region" description="Helical" evidence="12">
    <location>
        <begin position="217"/>
        <end position="235"/>
    </location>
</feature>
<evidence type="ECO:0000256" key="10">
    <source>
        <dbReference type="ARBA" id="ARBA00030750"/>
    </source>
</evidence>
<dbReference type="EMBL" id="PUHZ01000018">
    <property type="protein sequence ID" value="PQO44718.1"/>
    <property type="molecule type" value="Genomic_DNA"/>
</dbReference>
<feature type="domain" description="Type II secretion system protein GspF" evidence="13">
    <location>
        <begin position="64"/>
        <end position="187"/>
    </location>
</feature>
<sequence length="397" mass="43907">MLSYAYQARDSLGQVHEGAIEADSPEAAQLLLNRDGMHVLSLEQEADGGSLFPSRISKSDIIYFTNQLAVMVDTGINLSTAIESVASQEKNEALKSLLVDIRRSVESGEDFSAALSRYPKHFNRTYISLVKASEQTGMLGEMLERIAAYLRNEVEIRNKVRAALAYPAVMVVLATAVTIFLLTYVLPKFTPLFERKGAKLPTPTIIMMTASDVLLDYWWAWLAGVIAAAVGFYFFRKTEQGRQTIDRVKISLPIVGPMMRKITIARCLSTLGTLVKSDVPVLQSLELTADISQNYYFDKLWRNVIDSVTSGHQIHETLAKSNLIPPTVVQMISAGEETGRLDEVLTKISRHYEQEVDLSIKTATSLIEPLMITVMGTVVGGIAMALLLPIFSLSRNV</sequence>
<dbReference type="Gene3D" id="1.20.81.30">
    <property type="entry name" value="Type II secretion system (T2SS), domain F"/>
    <property type="match status" value="2"/>
</dbReference>
<feature type="domain" description="Type II secretion system protein GspF" evidence="13">
    <location>
        <begin position="268"/>
        <end position="389"/>
    </location>
</feature>
<accession>A0A2S8GJU2</accession>
<evidence type="ECO:0000256" key="1">
    <source>
        <dbReference type="ARBA" id="ARBA00002684"/>
    </source>
</evidence>
<evidence type="ECO:0000256" key="4">
    <source>
        <dbReference type="ARBA" id="ARBA00022448"/>
    </source>
</evidence>
<evidence type="ECO:0000256" key="12">
    <source>
        <dbReference type="SAM" id="Phobius"/>
    </source>
</evidence>
<dbReference type="GO" id="GO:0015628">
    <property type="term" value="P:protein secretion by the type II secretion system"/>
    <property type="evidence" value="ECO:0007669"/>
    <property type="project" value="TreeGrafter"/>
</dbReference>
<comment type="function">
    <text evidence="1">Component of the type II secretion system inner membrane complex required for the energy-dependent secretion of extracellular factors such as proteases and toxins from the periplasm.</text>
</comment>
<dbReference type="RefSeq" id="WP_105336892.1">
    <property type="nucleotide sequence ID" value="NZ_PUHZ01000018.1"/>
</dbReference>
<evidence type="ECO:0000313" key="14">
    <source>
        <dbReference type="EMBL" id="PQO44718.1"/>
    </source>
</evidence>
<comment type="similarity">
    <text evidence="3 11">Belongs to the GSP F family.</text>
</comment>
<dbReference type="InterPro" id="IPR018076">
    <property type="entry name" value="T2SS_GspF_dom"/>
</dbReference>
<evidence type="ECO:0000256" key="7">
    <source>
        <dbReference type="ARBA" id="ARBA00022692"/>
    </source>
</evidence>
<feature type="transmembrane region" description="Helical" evidence="12">
    <location>
        <begin position="164"/>
        <end position="186"/>
    </location>
</feature>